<keyword evidence="4 5" id="KW-0440">LIM domain</keyword>
<feature type="compositionally biased region" description="Polar residues" evidence="6">
    <location>
        <begin position="59"/>
        <end position="69"/>
    </location>
</feature>
<feature type="compositionally biased region" description="Polar residues" evidence="6">
    <location>
        <begin position="899"/>
        <end position="921"/>
    </location>
</feature>
<evidence type="ECO:0000313" key="8">
    <source>
        <dbReference type="EMBL" id="RUS86647.1"/>
    </source>
</evidence>
<feature type="compositionally biased region" description="Low complexity" evidence="6">
    <location>
        <begin position="932"/>
        <end position="945"/>
    </location>
</feature>
<keyword evidence="1 5" id="KW-0479">Metal-binding</keyword>
<evidence type="ECO:0000256" key="6">
    <source>
        <dbReference type="SAM" id="MobiDB-lite"/>
    </source>
</evidence>
<dbReference type="GO" id="GO:0003714">
    <property type="term" value="F:transcription corepressor activity"/>
    <property type="evidence" value="ECO:0007669"/>
    <property type="project" value="TreeGrafter"/>
</dbReference>
<dbReference type="GO" id="GO:0001666">
    <property type="term" value="P:response to hypoxia"/>
    <property type="evidence" value="ECO:0007669"/>
    <property type="project" value="TreeGrafter"/>
</dbReference>
<feature type="domain" description="LIM zinc-binding" evidence="7">
    <location>
        <begin position="569"/>
        <end position="635"/>
    </location>
</feature>
<dbReference type="CDD" id="cd09438">
    <property type="entry name" value="LIM3_Ajuba_like"/>
    <property type="match status" value="1"/>
</dbReference>
<sequence length="1089" mass="116158">SAEQRNVIIGGQRYPAPSAPFINTSGQSHQVNVQYQSVYQSSGYSSPRSSIASGGGDSQGNSIGSSPRSSLANAAALYDMRRFGGSPRSSLALANPPLPNRSGWTVQMVEATSSRQTSGSPHDPRLTSSTLSNSPQQPQVINMATRNHNAPLQLLPDNRFGEPAPPPPPSHIYTDPRQRTLPAQAQTAVSMHTTARASSSSNNLILETRNANHLQNGTISSSSVQHSAASPQSSSKTVSAPSPPPVLPARVPLNYKNVAQQHMLNRQGEADAEMTVAALTQQLERDMTLSIAGKKSPPNPAPSEPPPPYHGPHDVQTSVKHATVTPSQTQASGPSSQPGKPNVRLVAPVQGIQIQPPTSLGAARSLQSRGGIMSPGGLKSQLAFQVTPPKTSGPSDAERKLAALTQQLEDEMEQTSGDYFGNTKLCLYLILMSVYYYFTITSQCIYCLLILLTLCSSGQCVTCGDKVTGANEACQAMGNLYHTKCFVCCSCGRTLRGKAFYNVHGRVYCEEDYLYSGFQQTAEKCVVCGHLIMEMGWPVPRFITHSPKILKCITPVHQQHSHLHSKLTTFCSACAGGVYVLLCGSFQILQAMGKSYHPGCFRCCVCNECLDGVPFTVDVDNRIYCVSDYHRVYAPKCAACGQAITPLDGTEETVRVVSMDKDFHVDCYHCEDCGLQLTDESDKRCYPLEGHLYCHSCHIARLHARFPNETFYVDPLTFNIHNHATVTDGEEGSESAGVPLYSAPPMQAGLSTMSPLIVGRIGGSGSGDGGMPSQNTVGQRLNGGVSISSAATVTGERGARTSGVPGPMYTGSDMGGVGQHLYGDLHNLSAASSSSAVPSLLRSRGSVGSSHSSGGSQGSIHGSPVHTTHLASVKEPSYGHYNNIGGHYPLHNQSHHYTDSQAAQGTHLKSLSRATPSSPSFHPSPAMSLVNGSSAGSSTHSSPAHYGHSRAGNPAYQHLMQHSAQSSPTHSAVNGVGRVGSPAYPGRSQDRPPPYHHHHHYSGYLDNDLLNNYSPSSSRQGPTPPPPLSHRQYTRMFQGDRSTPSAILGPAPTPTPADHCLITLLLPHPLYQITRKAVAGGQPYHITDL</sequence>
<feature type="region of interest" description="Disordered" evidence="6">
    <location>
        <begin position="883"/>
        <end position="1032"/>
    </location>
</feature>
<evidence type="ECO:0000256" key="2">
    <source>
        <dbReference type="ARBA" id="ARBA00022737"/>
    </source>
</evidence>
<feature type="region of interest" description="Disordered" evidence="6">
    <location>
        <begin position="111"/>
        <end position="136"/>
    </location>
</feature>
<dbReference type="PROSITE" id="PS00478">
    <property type="entry name" value="LIM_DOMAIN_1"/>
    <property type="match status" value="1"/>
</dbReference>
<dbReference type="Proteomes" id="UP000271974">
    <property type="component" value="Unassembled WGS sequence"/>
</dbReference>
<evidence type="ECO:0000313" key="9">
    <source>
        <dbReference type="Proteomes" id="UP000271974"/>
    </source>
</evidence>
<dbReference type="InterPro" id="IPR047172">
    <property type="entry name" value="Ajuba-like"/>
</dbReference>
<dbReference type="CDD" id="cd09352">
    <property type="entry name" value="LIM1_Ajuba_like"/>
    <property type="match status" value="1"/>
</dbReference>
<feature type="compositionally biased region" description="Polar residues" evidence="6">
    <location>
        <begin position="1009"/>
        <end position="1021"/>
    </location>
</feature>
<feature type="domain" description="LIM zinc-binding" evidence="7">
    <location>
        <begin position="458"/>
        <end position="519"/>
    </location>
</feature>
<dbReference type="AlphaFoldDB" id="A0A433TYK8"/>
<proteinExistence type="predicted"/>
<evidence type="ECO:0000256" key="4">
    <source>
        <dbReference type="ARBA" id="ARBA00023038"/>
    </source>
</evidence>
<feature type="compositionally biased region" description="Low complexity" evidence="6">
    <location>
        <begin position="40"/>
        <end position="52"/>
    </location>
</feature>
<feature type="region of interest" description="Disordered" evidence="6">
    <location>
        <begin position="1"/>
        <end position="25"/>
    </location>
</feature>
<dbReference type="GO" id="GO:0046872">
    <property type="term" value="F:metal ion binding"/>
    <property type="evidence" value="ECO:0007669"/>
    <property type="project" value="UniProtKB-KW"/>
</dbReference>
<dbReference type="GO" id="GO:0000932">
    <property type="term" value="C:P-body"/>
    <property type="evidence" value="ECO:0007669"/>
    <property type="project" value="TreeGrafter"/>
</dbReference>
<dbReference type="InterPro" id="IPR001781">
    <property type="entry name" value="Znf_LIM"/>
</dbReference>
<dbReference type="PROSITE" id="PS50023">
    <property type="entry name" value="LIM_DOMAIN_2"/>
    <property type="match status" value="3"/>
</dbReference>
<dbReference type="SUPFAM" id="SSF57716">
    <property type="entry name" value="Glucocorticoid receptor-like (DNA-binding domain)"/>
    <property type="match status" value="3"/>
</dbReference>
<feature type="domain" description="LIM zinc-binding" evidence="7">
    <location>
        <begin position="638"/>
        <end position="704"/>
    </location>
</feature>
<dbReference type="GO" id="GO:0035331">
    <property type="term" value="P:negative regulation of hippo signaling"/>
    <property type="evidence" value="ECO:0007669"/>
    <property type="project" value="TreeGrafter"/>
</dbReference>
<evidence type="ECO:0000259" key="7">
    <source>
        <dbReference type="PROSITE" id="PS50023"/>
    </source>
</evidence>
<feature type="region of interest" description="Disordered" evidence="6">
    <location>
        <begin position="154"/>
        <end position="176"/>
    </location>
</feature>
<feature type="region of interest" description="Disordered" evidence="6">
    <location>
        <begin position="840"/>
        <end position="865"/>
    </location>
</feature>
<dbReference type="FunFam" id="2.10.110.10:FF:000037">
    <property type="entry name" value="LIM domain-containing protein 1"/>
    <property type="match status" value="1"/>
</dbReference>
<accession>A0A433TYK8</accession>
<feature type="region of interest" description="Disordered" evidence="6">
    <location>
        <begin position="291"/>
        <end position="316"/>
    </location>
</feature>
<feature type="compositionally biased region" description="Polar residues" evidence="6">
    <location>
        <begin position="960"/>
        <end position="972"/>
    </location>
</feature>
<dbReference type="Pfam" id="PF00412">
    <property type="entry name" value="LIM"/>
    <property type="match status" value="3"/>
</dbReference>
<protein>
    <recommendedName>
        <fullName evidence="7">LIM zinc-binding domain-containing protein</fullName>
    </recommendedName>
</protein>
<feature type="compositionally biased region" description="Pro residues" evidence="6">
    <location>
        <begin position="297"/>
        <end position="310"/>
    </location>
</feature>
<gene>
    <name evidence="8" type="ORF">EGW08_005596</name>
</gene>
<feature type="region of interest" description="Disordered" evidence="6">
    <location>
        <begin position="40"/>
        <end position="69"/>
    </location>
</feature>
<dbReference type="CDD" id="cd09355">
    <property type="entry name" value="LIM2_Ajuba_like"/>
    <property type="match status" value="1"/>
</dbReference>
<comment type="caution">
    <text evidence="8">The sequence shown here is derived from an EMBL/GenBank/DDBJ whole genome shotgun (WGS) entry which is preliminary data.</text>
</comment>
<feature type="compositionally biased region" description="Low complexity" evidence="6">
    <location>
        <begin position="840"/>
        <end position="863"/>
    </location>
</feature>
<keyword evidence="2" id="KW-0677">Repeat</keyword>
<dbReference type="GO" id="GO:0005912">
    <property type="term" value="C:adherens junction"/>
    <property type="evidence" value="ECO:0007669"/>
    <property type="project" value="TreeGrafter"/>
</dbReference>
<organism evidence="8 9">
    <name type="scientific">Elysia chlorotica</name>
    <name type="common">Eastern emerald elysia</name>
    <name type="synonym">Sea slug</name>
    <dbReference type="NCBI Taxonomy" id="188477"/>
    <lineage>
        <taxon>Eukaryota</taxon>
        <taxon>Metazoa</taxon>
        <taxon>Spiralia</taxon>
        <taxon>Lophotrochozoa</taxon>
        <taxon>Mollusca</taxon>
        <taxon>Gastropoda</taxon>
        <taxon>Heterobranchia</taxon>
        <taxon>Euthyneura</taxon>
        <taxon>Panpulmonata</taxon>
        <taxon>Sacoglossa</taxon>
        <taxon>Placobranchoidea</taxon>
        <taxon>Plakobranchidae</taxon>
        <taxon>Elysia</taxon>
    </lineage>
</organism>
<dbReference type="Gene3D" id="2.10.110.10">
    <property type="entry name" value="Cysteine Rich Protein"/>
    <property type="match status" value="3"/>
</dbReference>
<dbReference type="STRING" id="188477.A0A433TYK8"/>
<keyword evidence="3 5" id="KW-0862">Zinc</keyword>
<dbReference type="SMART" id="SM00132">
    <property type="entry name" value="LIM"/>
    <property type="match status" value="3"/>
</dbReference>
<feature type="region of interest" description="Disordered" evidence="6">
    <location>
        <begin position="217"/>
        <end position="249"/>
    </location>
</feature>
<dbReference type="PANTHER" id="PTHR24219:SF4">
    <property type="entry name" value="LIM DOMAIN-CONTAINING PROTEIN JUB"/>
    <property type="match status" value="1"/>
</dbReference>
<evidence type="ECO:0000256" key="1">
    <source>
        <dbReference type="ARBA" id="ARBA00022723"/>
    </source>
</evidence>
<feature type="non-terminal residue" evidence="8">
    <location>
        <position position="1"/>
    </location>
</feature>
<dbReference type="PANTHER" id="PTHR24219">
    <property type="entry name" value="LIM DOMAIN-CONTAINING PROTEIN JUB"/>
    <property type="match status" value="1"/>
</dbReference>
<feature type="compositionally biased region" description="Low complexity" evidence="6">
    <location>
        <begin position="220"/>
        <end position="240"/>
    </location>
</feature>
<dbReference type="GO" id="GO:0007010">
    <property type="term" value="P:cytoskeleton organization"/>
    <property type="evidence" value="ECO:0007669"/>
    <property type="project" value="TreeGrafter"/>
</dbReference>
<evidence type="ECO:0000256" key="5">
    <source>
        <dbReference type="PROSITE-ProRule" id="PRU00125"/>
    </source>
</evidence>
<dbReference type="EMBL" id="RQTK01000132">
    <property type="protein sequence ID" value="RUS86647.1"/>
    <property type="molecule type" value="Genomic_DNA"/>
</dbReference>
<dbReference type="GO" id="GO:0005634">
    <property type="term" value="C:nucleus"/>
    <property type="evidence" value="ECO:0007669"/>
    <property type="project" value="TreeGrafter"/>
</dbReference>
<keyword evidence="9" id="KW-1185">Reference proteome</keyword>
<dbReference type="GO" id="GO:0005667">
    <property type="term" value="C:transcription regulator complex"/>
    <property type="evidence" value="ECO:0007669"/>
    <property type="project" value="TreeGrafter"/>
</dbReference>
<name>A0A433TYK8_ELYCH</name>
<dbReference type="InterPro" id="IPR047248">
    <property type="entry name" value="Ajuba-like_LIM3"/>
</dbReference>
<dbReference type="InterPro" id="IPR047245">
    <property type="entry name" value="Ajuba-like_LIM1"/>
</dbReference>
<dbReference type="OrthoDB" id="25414at2759"/>
<reference evidence="8 9" key="1">
    <citation type="submission" date="2019-01" db="EMBL/GenBank/DDBJ databases">
        <title>A draft genome assembly of the solar-powered sea slug Elysia chlorotica.</title>
        <authorList>
            <person name="Cai H."/>
            <person name="Li Q."/>
            <person name="Fang X."/>
            <person name="Li J."/>
            <person name="Curtis N.E."/>
            <person name="Altenburger A."/>
            <person name="Shibata T."/>
            <person name="Feng M."/>
            <person name="Maeda T."/>
            <person name="Schwartz J.A."/>
            <person name="Shigenobu S."/>
            <person name="Lundholm N."/>
            <person name="Nishiyama T."/>
            <person name="Yang H."/>
            <person name="Hasebe M."/>
            <person name="Li S."/>
            <person name="Pierce S.K."/>
            <person name="Wang J."/>
        </authorList>
    </citation>
    <scope>NUCLEOTIDE SEQUENCE [LARGE SCALE GENOMIC DNA]</scope>
    <source>
        <strain evidence="8">EC2010</strain>
        <tissue evidence="8">Whole organism of an adult</tissue>
    </source>
</reference>
<evidence type="ECO:0000256" key="3">
    <source>
        <dbReference type="ARBA" id="ARBA00022833"/>
    </source>
</evidence>
<dbReference type="InterPro" id="IPR047247">
    <property type="entry name" value="Ajuba-like_LIM2"/>
</dbReference>